<organism evidence="1 2">
    <name type="scientific">Thalictrum thalictroides</name>
    <name type="common">Rue-anemone</name>
    <name type="synonym">Anemone thalictroides</name>
    <dbReference type="NCBI Taxonomy" id="46969"/>
    <lineage>
        <taxon>Eukaryota</taxon>
        <taxon>Viridiplantae</taxon>
        <taxon>Streptophyta</taxon>
        <taxon>Embryophyta</taxon>
        <taxon>Tracheophyta</taxon>
        <taxon>Spermatophyta</taxon>
        <taxon>Magnoliopsida</taxon>
        <taxon>Ranunculales</taxon>
        <taxon>Ranunculaceae</taxon>
        <taxon>Thalictroideae</taxon>
        <taxon>Thalictrum</taxon>
    </lineage>
</organism>
<dbReference type="EMBL" id="JABWDY010033963">
    <property type="protein sequence ID" value="KAF5183078.1"/>
    <property type="molecule type" value="Genomic_DNA"/>
</dbReference>
<reference evidence="1 2" key="1">
    <citation type="submission" date="2020-06" db="EMBL/GenBank/DDBJ databases">
        <title>Transcriptomic and genomic resources for Thalictrum thalictroides and T. hernandezii: Facilitating candidate gene discovery in an emerging model plant lineage.</title>
        <authorList>
            <person name="Arias T."/>
            <person name="Riano-Pachon D.M."/>
            <person name="Di Stilio V.S."/>
        </authorList>
    </citation>
    <scope>NUCLEOTIDE SEQUENCE [LARGE SCALE GENOMIC DNA]</scope>
    <source>
        <strain evidence="2">cv. WT478/WT964</strain>
        <tissue evidence="1">Leaves</tissue>
    </source>
</reference>
<sequence>MDTVGGIRDKAWGIVSNKVGAFDVNVTLSVKVGSFDGKLEMLKAGLEQNPNKVDKHVLNN</sequence>
<proteinExistence type="predicted"/>
<comment type="caution">
    <text evidence="1">The sequence shown here is derived from an EMBL/GenBank/DDBJ whole genome shotgun (WGS) entry which is preliminary data.</text>
</comment>
<dbReference type="Proteomes" id="UP000554482">
    <property type="component" value="Unassembled WGS sequence"/>
</dbReference>
<gene>
    <name evidence="1" type="ORF">FRX31_027333</name>
</gene>
<dbReference type="AlphaFoldDB" id="A0A7J6VEN2"/>
<evidence type="ECO:0000313" key="2">
    <source>
        <dbReference type="Proteomes" id="UP000554482"/>
    </source>
</evidence>
<keyword evidence="2" id="KW-1185">Reference proteome</keyword>
<accession>A0A7J6VEN2</accession>
<name>A0A7J6VEN2_THATH</name>
<evidence type="ECO:0000313" key="1">
    <source>
        <dbReference type="EMBL" id="KAF5183078.1"/>
    </source>
</evidence>
<protein>
    <submittedName>
        <fullName evidence="1">Uncharacterized protein</fullName>
    </submittedName>
</protein>